<reference evidence="3 4" key="1">
    <citation type="journal article" date="2015" name="Genome Biol. Evol.">
        <title>Phylogenomic analyses indicate that early fungi evolved digesting cell walls of algal ancestors of land plants.</title>
        <authorList>
            <person name="Chang Y."/>
            <person name="Wang S."/>
            <person name="Sekimoto S."/>
            <person name="Aerts A.L."/>
            <person name="Choi C."/>
            <person name="Clum A."/>
            <person name="LaButti K.M."/>
            <person name="Lindquist E.A."/>
            <person name="Yee Ngan C."/>
            <person name="Ohm R.A."/>
            <person name="Salamov A.A."/>
            <person name="Grigoriev I.V."/>
            <person name="Spatafora J.W."/>
            <person name="Berbee M.L."/>
        </authorList>
    </citation>
    <scope>NUCLEOTIDE SEQUENCE [LARGE SCALE GENOMIC DNA]</scope>
    <source>
        <strain evidence="3 4">JEL478</strain>
    </source>
</reference>
<dbReference type="Pfam" id="PF12937">
    <property type="entry name" value="F-box-like"/>
    <property type="match status" value="1"/>
</dbReference>
<evidence type="ECO:0000313" key="3">
    <source>
        <dbReference type="EMBL" id="KXS18806.1"/>
    </source>
</evidence>
<dbReference type="InterPro" id="IPR032675">
    <property type="entry name" value="LRR_dom_sf"/>
</dbReference>
<evidence type="ECO:0000313" key="4">
    <source>
        <dbReference type="Proteomes" id="UP000070544"/>
    </source>
</evidence>
<evidence type="ECO:0000259" key="2">
    <source>
        <dbReference type="PROSITE" id="PS50181"/>
    </source>
</evidence>
<gene>
    <name evidence="3" type="ORF">M427DRAFT_152808</name>
</gene>
<dbReference type="GO" id="GO:0019005">
    <property type="term" value="C:SCF ubiquitin ligase complex"/>
    <property type="evidence" value="ECO:0007669"/>
    <property type="project" value="TreeGrafter"/>
</dbReference>
<dbReference type="OrthoDB" id="2155206at2759"/>
<dbReference type="SUPFAM" id="SSF52047">
    <property type="entry name" value="RNI-like"/>
    <property type="match status" value="1"/>
</dbReference>
<dbReference type="PROSITE" id="PS50181">
    <property type="entry name" value="FBOX"/>
    <property type="match status" value="1"/>
</dbReference>
<dbReference type="SMART" id="SM00256">
    <property type="entry name" value="FBOX"/>
    <property type="match status" value="1"/>
</dbReference>
<keyword evidence="4" id="KW-1185">Reference proteome</keyword>
<proteinExistence type="predicted"/>
<dbReference type="AlphaFoldDB" id="A0A139APZ2"/>
<dbReference type="GO" id="GO:0031146">
    <property type="term" value="P:SCF-dependent proteasomal ubiquitin-dependent protein catabolic process"/>
    <property type="evidence" value="ECO:0007669"/>
    <property type="project" value="TreeGrafter"/>
</dbReference>
<name>A0A139APZ2_GONPJ</name>
<feature type="region of interest" description="Disordered" evidence="1">
    <location>
        <begin position="113"/>
        <end position="160"/>
    </location>
</feature>
<dbReference type="EMBL" id="KQ965740">
    <property type="protein sequence ID" value="KXS18806.1"/>
    <property type="molecule type" value="Genomic_DNA"/>
</dbReference>
<organism evidence="3 4">
    <name type="scientific">Gonapodya prolifera (strain JEL478)</name>
    <name type="common">Monoblepharis prolifera</name>
    <dbReference type="NCBI Taxonomy" id="1344416"/>
    <lineage>
        <taxon>Eukaryota</taxon>
        <taxon>Fungi</taxon>
        <taxon>Fungi incertae sedis</taxon>
        <taxon>Chytridiomycota</taxon>
        <taxon>Chytridiomycota incertae sedis</taxon>
        <taxon>Monoblepharidomycetes</taxon>
        <taxon>Monoblepharidales</taxon>
        <taxon>Gonapodyaceae</taxon>
        <taxon>Gonapodya</taxon>
    </lineage>
</organism>
<dbReference type="InterPro" id="IPR006553">
    <property type="entry name" value="Leu-rich_rpt_Cys-con_subtyp"/>
</dbReference>
<feature type="region of interest" description="Disordered" evidence="1">
    <location>
        <begin position="530"/>
        <end position="584"/>
    </location>
</feature>
<dbReference type="Gene3D" id="1.20.1280.50">
    <property type="match status" value="1"/>
</dbReference>
<dbReference type="InterPro" id="IPR001810">
    <property type="entry name" value="F-box_dom"/>
</dbReference>
<dbReference type="CDD" id="cd09917">
    <property type="entry name" value="F-box_SF"/>
    <property type="match status" value="1"/>
</dbReference>
<dbReference type="Proteomes" id="UP000070544">
    <property type="component" value="Unassembled WGS sequence"/>
</dbReference>
<protein>
    <recommendedName>
        <fullName evidence="2">F-box domain-containing protein</fullName>
    </recommendedName>
</protein>
<dbReference type="SUPFAM" id="SSF81383">
    <property type="entry name" value="F-box domain"/>
    <property type="match status" value="1"/>
</dbReference>
<dbReference type="Gene3D" id="3.80.10.10">
    <property type="entry name" value="Ribonuclease Inhibitor"/>
    <property type="match status" value="1"/>
</dbReference>
<evidence type="ECO:0000256" key="1">
    <source>
        <dbReference type="SAM" id="MobiDB-lite"/>
    </source>
</evidence>
<dbReference type="PANTHER" id="PTHR13318">
    <property type="entry name" value="PARTNER OF PAIRED, ISOFORM B-RELATED"/>
    <property type="match status" value="1"/>
</dbReference>
<accession>A0A139APZ2</accession>
<dbReference type="InterPro" id="IPR036047">
    <property type="entry name" value="F-box-like_dom_sf"/>
</dbReference>
<feature type="compositionally biased region" description="Low complexity" evidence="1">
    <location>
        <begin position="598"/>
        <end position="608"/>
    </location>
</feature>
<feature type="region of interest" description="Disordered" evidence="1">
    <location>
        <begin position="598"/>
        <end position="644"/>
    </location>
</feature>
<feature type="domain" description="F-box" evidence="2">
    <location>
        <begin position="45"/>
        <end position="90"/>
    </location>
</feature>
<dbReference type="SMART" id="SM00367">
    <property type="entry name" value="LRR_CC"/>
    <property type="match status" value="2"/>
</dbReference>
<dbReference type="STRING" id="1344416.A0A139APZ2"/>
<feature type="compositionally biased region" description="Acidic residues" evidence="1">
    <location>
        <begin position="531"/>
        <end position="573"/>
    </location>
</feature>
<sequence>MIPRSKLLRMFQSSLSELSKEAEGAERHPSLADTLAVVRRELALADTAISLPSEILSCIFSYLDIHSLISCALVHRSWSTPASYLVWRDVHIVQIRELGWVLAILEAESSGRRVTSNEIPGPVPTPKSLPPGFSRGASPNVPPPMSRTSGYEGTGGHFPWNGKRMNRDGVGSASICSNTGNAFSLLLEDVDQILPTMWFEPEPTSQNDVPLSRRFPTTFPGKDTVLEADAPMDTTSSENAPAPLKPRPIKRLYLDLPPLPPKNSKNLPPPSLPLRFLRLLPSIVHLPNITHLSFPRGLPIPDDTLFGILEQCTALEWVSLAELSVVYKPKLYEILARRGDKLRSLDVEAPSGDCDELSDRYLAHIGLMSGLTHLSIAGHQNLTDPFFTMLLYTLPRLRKIDLTNCSGLSATSISTLPTHCPNIEVLSLVDCPCITTESLQTLLSGLPNLVSLDITAAGADMDDRIEQSAFISALKHKRLTYLGWGENDDCLDMGTRVEKQLLKRFKGGKSRPLIWDGDDMWDLVADPRGIEEEEEEEYREEADSDFSDDDSGESDPDTDSWVDDDDGDVDVETEGSTPTLPPGVFFNFGMVGVGVVGAASDGTSSTSSPHQNSGAAESGYGTGSGMPGAWHSSGDTDAEGWDTD</sequence>